<comment type="caution">
    <text evidence="1">The sequence shown here is derived from an EMBL/GenBank/DDBJ whole genome shotgun (WGS) entry which is preliminary data.</text>
</comment>
<evidence type="ECO:0000313" key="1">
    <source>
        <dbReference type="EMBL" id="MBR7828429.1"/>
    </source>
</evidence>
<dbReference type="InterPro" id="IPR029032">
    <property type="entry name" value="AhpD-like"/>
</dbReference>
<accession>A0A941EG14</accession>
<dbReference type="RefSeq" id="WP_212519565.1">
    <property type="nucleotide sequence ID" value="NZ_JAGSOH010000056.1"/>
</dbReference>
<reference evidence="1" key="1">
    <citation type="submission" date="2021-04" db="EMBL/GenBank/DDBJ databases">
        <title>Genome based classification of Actinospica acidithermotolerans sp. nov., an actinobacterium isolated from an Indonesian hot spring.</title>
        <authorList>
            <person name="Kusuma A.B."/>
            <person name="Putra K.E."/>
            <person name="Nafisah S."/>
            <person name="Loh J."/>
            <person name="Nouioui I."/>
            <person name="Goodfellow M."/>
        </authorList>
    </citation>
    <scope>NUCLEOTIDE SEQUENCE</scope>
    <source>
        <strain evidence="1">MGRD01-02</strain>
    </source>
</reference>
<dbReference type="PANTHER" id="PTHR35446:SF2">
    <property type="entry name" value="CARBOXYMUCONOLACTONE DECARBOXYLASE-LIKE DOMAIN-CONTAINING PROTEIN"/>
    <property type="match status" value="1"/>
</dbReference>
<dbReference type="Gene3D" id="1.20.1290.10">
    <property type="entry name" value="AhpD-like"/>
    <property type="match status" value="1"/>
</dbReference>
<organism evidence="1 2">
    <name type="scientific">Actinospica acidithermotolerans</name>
    <dbReference type="NCBI Taxonomy" id="2828514"/>
    <lineage>
        <taxon>Bacteria</taxon>
        <taxon>Bacillati</taxon>
        <taxon>Actinomycetota</taxon>
        <taxon>Actinomycetes</taxon>
        <taxon>Catenulisporales</taxon>
        <taxon>Actinospicaceae</taxon>
        <taxon>Actinospica</taxon>
    </lineage>
</organism>
<dbReference type="PANTHER" id="PTHR35446">
    <property type="entry name" value="SI:CH211-175M2.5"/>
    <property type="match status" value="1"/>
</dbReference>
<gene>
    <name evidence="1" type="ORF">KDK95_19110</name>
</gene>
<name>A0A941EG14_9ACTN</name>
<evidence type="ECO:0000313" key="2">
    <source>
        <dbReference type="Proteomes" id="UP000676325"/>
    </source>
</evidence>
<protein>
    <submittedName>
        <fullName evidence="1">Carboxymuconolactone decarboxylase family protein</fullName>
    </submittedName>
</protein>
<keyword evidence="2" id="KW-1185">Reference proteome</keyword>
<proteinExistence type="predicted"/>
<dbReference type="AlphaFoldDB" id="A0A941EG14"/>
<dbReference type="EMBL" id="JAGSOH010000056">
    <property type="protein sequence ID" value="MBR7828429.1"/>
    <property type="molecule type" value="Genomic_DNA"/>
</dbReference>
<sequence length="202" mass="22763">MTEPYLPPIENPNGALRKLVFALTRRQMGKVPTPFAIYGTRMPLSFLSFMGKISRLDKRLELPAETVILVRERVAGENACLFCQDFSRWYALDKSLISAERLDALAAYRTSPLFTDAERAALDYASELAADKHVRPETFERLRPFYSERQICELAWVVATEHVYNISNHGLNIGSDGFCELRDQREHGTQRAATAGAAGPRP</sequence>
<dbReference type="Proteomes" id="UP000676325">
    <property type="component" value="Unassembled WGS sequence"/>
</dbReference>
<dbReference type="SUPFAM" id="SSF69118">
    <property type="entry name" value="AhpD-like"/>
    <property type="match status" value="1"/>
</dbReference>